<dbReference type="InterPro" id="IPR010918">
    <property type="entry name" value="PurM-like_C_dom"/>
</dbReference>
<dbReference type="AlphaFoldDB" id="A0A2T0X971"/>
<feature type="domain" description="FAD/NAD(P)-binding" evidence="9">
    <location>
        <begin position="48"/>
        <end position="336"/>
    </location>
</feature>
<dbReference type="InterPro" id="IPR004536">
    <property type="entry name" value="SPS/SelD"/>
</dbReference>
<name>A0A2T0X971_9RHOB</name>
<dbReference type="GO" id="GO:0004756">
    <property type="term" value="F:selenide, water dikinase activity"/>
    <property type="evidence" value="ECO:0007669"/>
    <property type="project" value="TreeGrafter"/>
</dbReference>
<protein>
    <submittedName>
        <fullName evidence="10">Selenophosphate synthase</fullName>
    </submittedName>
</protein>
<sequence>MAQPGTPAPGPRGHPRARPLRAPPRPALAGTPAPRHPASMETLPLTRDLVLVGGGHAHALVLRRWGMDPLPGGRLTLIDPGATTAYTGMLPGLVAGHYRRPETEIDLVRLARFAGARLIRARAAGIDRQARRIAVEGRPPVAYDVASFDVGLTGAMPDLPGFADHGHPAKPLGPFADAWARFLPGGGPAAVLGGGVGGVELALAMRHALLARHGRAEVAVIDAGRALSGISPKAAAALRERLARAGIALHEGAAAIRVGPGAVTLAGGREVPSAFTAGAAGGRPWPLLGGLGLALEDGWLAVDDRLRTSDPRVFAAGDCAFLAYAPRPKAGVYAVRAAPVLAANLRDALRGREPRRRFRPQRSYLKLITLGAREAVADRGGRAVTAAPGALWRWKDRIDRQFMARLSDLAPMPRPRAPRVAAAGLAEALAGAPPCGACGAKVGGATLAAALAALPGTRREDVETPPGDDAAVLRVGGARQVLTTDHLRAFTLDPWLMARIAALHALGDVRAMGAAPQAALAQITLPRLAPRLEAETLREVMAGAASALVPAGCAIAGGHTTQGPEMQIGFTLAGLADRPVTLAGARPGDALVLTRPIGSGTILAGEMALAATGPEVAACLDLLSADQAAEAEALRDARAMTDVTGFGLLGHAAAMAAASGVTLRIDLEAVPLMDGALRLAEGGTRSSLFAANAEGMAGRVLRPEGARSDLLLDPQTAGGLLAAVDPAAVPALRAAIPHLAQIGGATAPDGFDVRVR</sequence>
<proteinExistence type="predicted"/>
<dbReference type="SUPFAM" id="SSF55326">
    <property type="entry name" value="PurM N-terminal domain-like"/>
    <property type="match status" value="1"/>
</dbReference>
<evidence type="ECO:0000259" key="9">
    <source>
        <dbReference type="Pfam" id="PF07992"/>
    </source>
</evidence>
<evidence type="ECO:0000256" key="2">
    <source>
        <dbReference type="ARBA" id="ARBA00022741"/>
    </source>
</evidence>
<evidence type="ECO:0000256" key="5">
    <source>
        <dbReference type="ARBA" id="ARBA00023266"/>
    </source>
</evidence>
<dbReference type="NCBIfam" id="TIGR00476">
    <property type="entry name" value="selD"/>
    <property type="match status" value="1"/>
</dbReference>
<dbReference type="GO" id="GO:0005524">
    <property type="term" value="F:ATP binding"/>
    <property type="evidence" value="ECO:0007669"/>
    <property type="project" value="UniProtKB-KW"/>
</dbReference>
<evidence type="ECO:0000256" key="4">
    <source>
        <dbReference type="ARBA" id="ARBA00022840"/>
    </source>
</evidence>
<dbReference type="Proteomes" id="UP000238801">
    <property type="component" value="Unassembled WGS sequence"/>
</dbReference>
<dbReference type="GO" id="GO:0005737">
    <property type="term" value="C:cytoplasm"/>
    <property type="evidence" value="ECO:0007669"/>
    <property type="project" value="TreeGrafter"/>
</dbReference>
<reference evidence="10 11" key="1">
    <citation type="submission" date="2018-03" db="EMBL/GenBank/DDBJ databases">
        <title>Genomic Encyclopedia of Archaeal and Bacterial Type Strains, Phase II (KMG-II): from individual species to whole genera.</title>
        <authorList>
            <person name="Goeker M."/>
        </authorList>
    </citation>
    <scope>NUCLEOTIDE SEQUENCE [LARGE SCALE GENOMIC DNA]</scope>
    <source>
        <strain evidence="10 11">DSM 29318</strain>
    </source>
</reference>
<comment type="caution">
    <text evidence="10">The sequence shown here is derived from an EMBL/GenBank/DDBJ whole genome shotgun (WGS) entry which is preliminary data.</text>
</comment>
<keyword evidence="2" id="KW-0547">Nucleotide-binding</keyword>
<dbReference type="Pfam" id="PF07992">
    <property type="entry name" value="Pyr_redox_2"/>
    <property type="match status" value="1"/>
</dbReference>
<organism evidence="10 11">
    <name type="scientific">Hasllibacter halocynthiae</name>
    <dbReference type="NCBI Taxonomy" id="595589"/>
    <lineage>
        <taxon>Bacteria</taxon>
        <taxon>Pseudomonadati</taxon>
        <taxon>Pseudomonadota</taxon>
        <taxon>Alphaproteobacteria</taxon>
        <taxon>Rhodobacterales</taxon>
        <taxon>Roseobacteraceae</taxon>
        <taxon>Hasllibacter</taxon>
    </lineage>
</organism>
<evidence type="ECO:0000313" key="10">
    <source>
        <dbReference type="EMBL" id="PRY95473.1"/>
    </source>
</evidence>
<keyword evidence="5" id="KW-0711">Selenium</keyword>
<evidence type="ECO:0000256" key="3">
    <source>
        <dbReference type="ARBA" id="ARBA00022777"/>
    </source>
</evidence>
<evidence type="ECO:0000313" key="11">
    <source>
        <dbReference type="Proteomes" id="UP000238801"/>
    </source>
</evidence>
<dbReference type="Pfam" id="PF00586">
    <property type="entry name" value="AIRS"/>
    <property type="match status" value="1"/>
</dbReference>
<dbReference type="CDD" id="cd02195">
    <property type="entry name" value="SelD"/>
    <property type="match status" value="1"/>
</dbReference>
<feature type="region of interest" description="Disordered" evidence="6">
    <location>
        <begin position="1"/>
        <end position="39"/>
    </location>
</feature>
<dbReference type="Pfam" id="PF02769">
    <property type="entry name" value="AIRS_C"/>
    <property type="match status" value="1"/>
</dbReference>
<dbReference type="InterPro" id="IPR017584">
    <property type="entry name" value="Pyridine_nucleo_diS_OxRdtase_N"/>
</dbReference>
<dbReference type="GO" id="GO:0016260">
    <property type="term" value="P:selenocysteine biosynthetic process"/>
    <property type="evidence" value="ECO:0007669"/>
    <property type="project" value="TreeGrafter"/>
</dbReference>
<dbReference type="SUPFAM" id="SSF51905">
    <property type="entry name" value="FAD/NAD(P)-binding domain"/>
    <property type="match status" value="2"/>
</dbReference>
<dbReference type="GO" id="GO:0016491">
    <property type="term" value="F:oxidoreductase activity"/>
    <property type="evidence" value="ECO:0007669"/>
    <property type="project" value="InterPro"/>
</dbReference>
<dbReference type="PANTHER" id="PTHR10256">
    <property type="entry name" value="SELENIDE, WATER DIKINASE"/>
    <property type="match status" value="1"/>
</dbReference>
<evidence type="ECO:0000259" key="7">
    <source>
        <dbReference type="Pfam" id="PF00586"/>
    </source>
</evidence>
<keyword evidence="1" id="KW-0808">Transferase</keyword>
<dbReference type="PANTHER" id="PTHR10256:SF0">
    <property type="entry name" value="INACTIVE SELENIDE, WATER DIKINASE-LIKE PROTEIN-RELATED"/>
    <property type="match status" value="1"/>
</dbReference>
<dbReference type="Gene3D" id="3.50.50.100">
    <property type="match status" value="1"/>
</dbReference>
<dbReference type="NCBIfam" id="TIGR03169">
    <property type="entry name" value="Nterm_to_SelD"/>
    <property type="match status" value="1"/>
</dbReference>
<dbReference type="InterPro" id="IPR023753">
    <property type="entry name" value="FAD/NAD-binding_dom"/>
</dbReference>
<keyword evidence="11" id="KW-1185">Reference proteome</keyword>
<dbReference type="InterPro" id="IPR036921">
    <property type="entry name" value="PurM-like_N_sf"/>
</dbReference>
<dbReference type="InterPro" id="IPR016188">
    <property type="entry name" value="PurM-like_N"/>
</dbReference>
<feature type="compositionally biased region" description="Pro residues" evidence="6">
    <location>
        <begin position="1"/>
        <end position="12"/>
    </location>
</feature>
<keyword evidence="4" id="KW-0067">ATP-binding</keyword>
<keyword evidence="3" id="KW-0418">Kinase</keyword>
<gene>
    <name evidence="10" type="ORF">BCF33_1093</name>
</gene>
<dbReference type="Gene3D" id="3.30.1330.10">
    <property type="entry name" value="PurM-like, N-terminal domain"/>
    <property type="match status" value="1"/>
</dbReference>
<evidence type="ECO:0000256" key="6">
    <source>
        <dbReference type="SAM" id="MobiDB-lite"/>
    </source>
</evidence>
<dbReference type="Gene3D" id="3.90.650.10">
    <property type="entry name" value="PurM-like C-terminal domain"/>
    <property type="match status" value="1"/>
</dbReference>
<feature type="domain" description="PurM-like C-terminal" evidence="8">
    <location>
        <begin position="586"/>
        <end position="755"/>
    </location>
</feature>
<dbReference type="InterPro" id="IPR036676">
    <property type="entry name" value="PurM-like_C_sf"/>
</dbReference>
<dbReference type="EMBL" id="PVTT01000001">
    <property type="protein sequence ID" value="PRY95473.1"/>
    <property type="molecule type" value="Genomic_DNA"/>
</dbReference>
<evidence type="ECO:0000259" key="8">
    <source>
        <dbReference type="Pfam" id="PF02769"/>
    </source>
</evidence>
<evidence type="ECO:0000256" key="1">
    <source>
        <dbReference type="ARBA" id="ARBA00022679"/>
    </source>
</evidence>
<dbReference type="PRINTS" id="PR00368">
    <property type="entry name" value="FADPNR"/>
</dbReference>
<dbReference type="InterPro" id="IPR036188">
    <property type="entry name" value="FAD/NAD-bd_sf"/>
</dbReference>
<dbReference type="SUPFAM" id="SSF56042">
    <property type="entry name" value="PurM C-terminal domain-like"/>
    <property type="match status" value="1"/>
</dbReference>
<accession>A0A2T0X971</accession>
<feature type="domain" description="PurM-like N-terminal" evidence="7">
    <location>
        <begin position="467"/>
        <end position="575"/>
    </location>
</feature>